<gene>
    <name evidence="1" type="ORF">AQUCO_00300154v1</name>
</gene>
<accession>A0A2G5EXK6</accession>
<dbReference type="EMBL" id="KZ305020">
    <property type="protein sequence ID" value="PIA60446.1"/>
    <property type="molecule type" value="Genomic_DNA"/>
</dbReference>
<dbReference type="AlphaFoldDB" id="A0A2G5EXK6"/>
<protein>
    <submittedName>
        <fullName evidence="1">Uncharacterized protein</fullName>
    </submittedName>
</protein>
<organism evidence="1 2">
    <name type="scientific">Aquilegia coerulea</name>
    <name type="common">Rocky mountain columbine</name>
    <dbReference type="NCBI Taxonomy" id="218851"/>
    <lineage>
        <taxon>Eukaryota</taxon>
        <taxon>Viridiplantae</taxon>
        <taxon>Streptophyta</taxon>
        <taxon>Embryophyta</taxon>
        <taxon>Tracheophyta</taxon>
        <taxon>Spermatophyta</taxon>
        <taxon>Magnoliopsida</taxon>
        <taxon>Ranunculales</taxon>
        <taxon>Ranunculaceae</taxon>
        <taxon>Thalictroideae</taxon>
        <taxon>Aquilegia</taxon>
    </lineage>
</organism>
<keyword evidence="2" id="KW-1185">Reference proteome</keyword>
<dbReference type="EMBL" id="KZ305020">
    <property type="protein sequence ID" value="PIA60447.1"/>
    <property type="molecule type" value="Genomic_DNA"/>
</dbReference>
<evidence type="ECO:0000313" key="1">
    <source>
        <dbReference type="EMBL" id="PIA60446.1"/>
    </source>
</evidence>
<name>A0A2G5EXK6_AQUCA</name>
<proteinExistence type="predicted"/>
<dbReference type="Proteomes" id="UP000230069">
    <property type="component" value="Unassembled WGS sequence"/>
</dbReference>
<reference evidence="1 2" key="1">
    <citation type="submission" date="2017-09" db="EMBL/GenBank/DDBJ databases">
        <title>WGS assembly of Aquilegia coerulea Goldsmith.</title>
        <authorList>
            <person name="Hodges S."/>
            <person name="Kramer E."/>
            <person name="Nordborg M."/>
            <person name="Tomkins J."/>
            <person name="Borevitz J."/>
            <person name="Derieg N."/>
            <person name="Yan J."/>
            <person name="Mihaltcheva S."/>
            <person name="Hayes R.D."/>
            <person name="Rokhsar D."/>
        </authorList>
    </citation>
    <scope>NUCLEOTIDE SEQUENCE [LARGE SCALE GENOMIC DNA]</scope>
    <source>
        <strain evidence="2">cv. Goldsmith</strain>
    </source>
</reference>
<evidence type="ECO:0000313" key="2">
    <source>
        <dbReference type="Proteomes" id="UP000230069"/>
    </source>
</evidence>
<dbReference type="OrthoDB" id="10608101at2759"/>
<sequence length="260" mass="30954">MVHCKHLRNPTVLSTESELWNQSMDKENISFTSKEELLVGTTYKATTNEEDVLFKRKLKIENDIQNGLYPAECYDIFTKDDAYIYYPDKLLDAVRNKYWMDVMRSTAQGSDEQEKLNITFSFNKRWLDSQYQHQDKKIGNDVEYNTMVNNVFILHLNDLLNRLDKERGKPFDCLYHSYIAEKDKFPKTEITVAVKSKSLLDIQSCNDYPKYRNKNKERGQPFDCQYHSYIAEKDKFPKSLLDIHSCNDYPKYRNRKQKKK</sequence>